<comment type="function">
    <text evidence="9">Couples transcription and DNA repair by recognizing RNA polymerase (RNAP) stalled at DNA lesions. Mediates ATP-dependent release of RNAP and its truncated transcript from the DNA, and recruitment of nucleotide excision repair machinery to the damaged site.</text>
</comment>
<dbReference type="RefSeq" id="WP_184341341.1">
    <property type="nucleotide sequence ID" value="NZ_JACHIG010000008.1"/>
</dbReference>
<dbReference type="InterPro" id="IPR027417">
    <property type="entry name" value="P-loop_NTPase"/>
</dbReference>
<dbReference type="CDD" id="cd17991">
    <property type="entry name" value="DEXHc_TRCF"/>
    <property type="match status" value="1"/>
</dbReference>
<evidence type="ECO:0000313" key="13">
    <source>
        <dbReference type="EMBL" id="MBB5033983.1"/>
    </source>
</evidence>
<feature type="region of interest" description="Disordered" evidence="10">
    <location>
        <begin position="22"/>
        <end position="41"/>
    </location>
</feature>
<dbReference type="SUPFAM" id="SSF143517">
    <property type="entry name" value="TRCF domain-like"/>
    <property type="match status" value="1"/>
</dbReference>
<organism evidence="13 14">
    <name type="scientific">Prosthecobacter vanneervenii</name>
    <dbReference type="NCBI Taxonomy" id="48466"/>
    <lineage>
        <taxon>Bacteria</taxon>
        <taxon>Pseudomonadati</taxon>
        <taxon>Verrucomicrobiota</taxon>
        <taxon>Verrucomicrobiia</taxon>
        <taxon>Verrucomicrobiales</taxon>
        <taxon>Verrucomicrobiaceae</taxon>
        <taxon>Prosthecobacter</taxon>
    </lineage>
</organism>
<dbReference type="GO" id="GO:0003678">
    <property type="term" value="F:DNA helicase activity"/>
    <property type="evidence" value="ECO:0007669"/>
    <property type="project" value="TreeGrafter"/>
</dbReference>
<keyword evidence="7 9" id="KW-0238">DNA-binding</keyword>
<dbReference type="SUPFAM" id="SSF141259">
    <property type="entry name" value="CarD-like"/>
    <property type="match status" value="1"/>
</dbReference>
<dbReference type="InterPro" id="IPR001650">
    <property type="entry name" value="Helicase_C-like"/>
</dbReference>
<dbReference type="Pfam" id="PF00271">
    <property type="entry name" value="Helicase_C"/>
    <property type="match status" value="1"/>
</dbReference>
<dbReference type="InterPro" id="IPR011545">
    <property type="entry name" value="DEAD/DEAH_box_helicase_dom"/>
</dbReference>
<dbReference type="PROSITE" id="PS51194">
    <property type="entry name" value="HELICASE_CTER"/>
    <property type="match status" value="1"/>
</dbReference>
<dbReference type="SMART" id="SM00490">
    <property type="entry name" value="HELICc"/>
    <property type="match status" value="1"/>
</dbReference>
<evidence type="ECO:0000256" key="6">
    <source>
        <dbReference type="ARBA" id="ARBA00022840"/>
    </source>
</evidence>
<dbReference type="AlphaFoldDB" id="A0A7W7YD58"/>
<dbReference type="InterPro" id="IPR036101">
    <property type="entry name" value="CarD-like/TRCF_RID_sf"/>
</dbReference>
<keyword evidence="6 9" id="KW-0067">ATP-binding</keyword>
<comment type="similarity">
    <text evidence="9">In the C-terminal section; belongs to the helicase family. RecG subfamily.</text>
</comment>
<dbReference type="GO" id="GO:0003684">
    <property type="term" value="F:damaged DNA binding"/>
    <property type="evidence" value="ECO:0007669"/>
    <property type="project" value="InterPro"/>
</dbReference>
<evidence type="ECO:0000256" key="8">
    <source>
        <dbReference type="ARBA" id="ARBA00023204"/>
    </source>
</evidence>
<feature type="domain" description="Helicase C-terminal" evidence="12">
    <location>
        <begin position="755"/>
        <end position="909"/>
    </location>
</feature>
<dbReference type="GO" id="GO:0000716">
    <property type="term" value="P:transcription-coupled nucleotide-excision repair, DNA damage recognition"/>
    <property type="evidence" value="ECO:0007669"/>
    <property type="project" value="UniProtKB-UniRule"/>
</dbReference>
<dbReference type="PANTHER" id="PTHR47964:SF1">
    <property type="entry name" value="ATP-DEPENDENT DNA HELICASE HOMOLOG RECG, CHLOROPLASTIC"/>
    <property type="match status" value="1"/>
</dbReference>
<dbReference type="SMART" id="SM00982">
    <property type="entry name" value="TRCF"/>
    <property type="match status" value="1"/>
</dbReference>
<evidence type="ECO:0000256" key="5">
    <source>
        <dbReference type="ARBA" id="ARBA00022806"/>
    </source>
</evidence>
<accession>A0A7W7YD58</accession>
<dbReference type="Gene3D" id="3.90.1150.50">
    <property type="entry name" value="Transcription-repair-coupling factor, D7 domain"/>
    <property type="match status" value="1"/>
</dbReference>
<dbReference type="GO" id="GO:0005524">
    <property type="term" value="F:ATP binding"/>
    <property type="evidence" value="ECO:0007669"/>
    <property type="project" value="UniProtKB-UniRule"/>
</dbReference>
<comment type="similarity">
    <text evidence="9">In the N-terminal section; belongs to the UvrB family.</text>
</comment>
<dbReference type="Pfam" id="PF00270">
    <property type="entry name" value="DEAD"/>
    <property type="match status" value="1"/>
</dbReference>
<evidence type="ECO:0000313" key="14">
    <source>
        <dbReference type="Proteomes" id="UP000590740"/>
    </source>
</evidence>
<dbReference type="Pfam" id="PF02559">
    <property type="entry name" value="CarD_TRCF_RID"/>
    <property type="match status" value="1"/>
</dbReference>
<keyword evidence="5 13" id="KW-0347">Helicase</keyword>
<protein>
    <recommendedName>
        <fullName evidence="9">Transcription-repair-coupling factor</fullName>
        <shortName evidence="9">TRCF</shortName>
        <ecNumber evidence="9">3.6.4.-</ecNumber>
    </recommendedName>
</protein>
<dbReference type="Proteomes" id="UP000590740">
    <property type="component" value="Unassembled WGS sequence"/>
</dbReference>
<dbReference type="Gene3D" id="3.40.50.300">
    <property type="entry name" value="P-loop containing nucleotide triphosphate hydrolases"/>
    <property type="match status" value="2"/>
</dbReference>
<evidence type="ECO:0000259" key="12">
    <source>
        <dbReference type="PROSITE" id="PS51194"/>
    </source>
</evidence>
<evidence type="ECO:0000256" key="7">
    <source>
        <dbReference type="ARBA" id="ARBA00023125"/>
    </source>
</evidence>
<dbReference type="InterPro" id="IPR041471">
    <property type="entry name" value="UvrB_inter"/>
</dbReference>
<dbReference type="NCBIfam" id="TIGR00580">
    <property type="entry name" value="mfd"/>
    <property type="match status" value="1"/>
</dbReference>
<evidence type="ECO:0000256" key="4">
    <source>
        <dbReference type="ARBA" id="ARBA00022801"/>
    </source>
</evidence>
<dbReference type="Gene3D" id="3.40.50.11180">
    <property type="match status" value="1"/>
</dbReference>
<proteinExistence type="inferred from homology"/>
<dbReference type="GO" id="GO:0006355">
    <property type="term" value="P:regulation of DNA-templated transcription"/>
    <property type="evidence" value="ECO:0007669"/>
    <property type="project" value="UniProtKB-UniRule"/>
</dbReference>
<sequence>MAAPGRKPGTLCVLDPVKRTLKPRGARKAASRSPTPSSGRARGDALALVDLTLNAAEFQRKLDQPEVTLDHVTLQAFGFAAALLVRHAEKNRPGSRVWILCADVKTQDHVHAELGVWQCPALYLPRLGQLVNDALVDPELLAERAGVLGRMTEGDSPVMVLCADSLEEPAPALAEISSQRRVLKVGGTLNVEALLRDLAEAGYERVPVVTERGQFARRGGIVDFFSWQAEEPLRLEFFDDEIESIRAFDLHNQSSVKRLESVGVILQMSENAEEASRVREHLRKGDFVIAIDCEAQAHAHILSGAAPVEGLEDFSAAIHENPLGVFDASDFVLHEARREHFARQIREWHAAGWRSVIFFHNEAERERFAELQGGLPSSLETKLGLLYRGFTVPAAKLAVLTGAEIFGRHQHIRRLRGSKLDEAEVLRKARDVMRDLREGDIVVHAEHGVARFGGIEVRDSGKREEVLVLHYAEGAKLFVPVAHTHLVTRYVGVGGKAPALSKLSEARWQKTRKSAEKSVEDFAARMLSVAAERQTLKAFSHPPDTKWQMEFEESFLYHETPDQLRSVEEIKRDMESAKPMDRLLCADVGFGKTEVAIRAAFKAVMGGRQVAVLVPTTVLARQHWENIRERMSGFPVTVEMLCRLTPPAKEREILKGISDGTVDIVVGTHRVISKDVKFKNLGLAVVDEEQRFGVKHKEKFKDLFRLVDVLTLSATPIPRTLYLALMGMRDMSTIETPPPNKQAVQTMICPYDERTIKQAVDAEIERGGQVFFLHNRVMTIEKVAQRIRDLCPKARVIIGHGQMDSELLEDVMHTFVDGGADVLVCTTIIESGVDIPNANTIIIDRADRFGLADLYQLRGRVGRGGVQAHAYLLLPQDAVTAGDARKRVNAIKQYAGLGSGFKIALRDLEIRGAGNLLGTEQSGHIAAVGFDLYCQMLKQSVARMQGRRVARPVEVGLRSDFLVMSEAQMTQADKTATPAFIPASFIEDLKLRITAYRQVGEIMTRKELEDLEEQWRDQYGEKLPHAVQNLLTCAAIRLAAAHAGIGDVEIKDRKLMLSRNGKFVMIQGKFPRLNSREGHKQLAEALAMLRTLT</sequence>
<dbReference type="PANTHER" id="PTHR47964">
    <property type="entry name" value="ATP-DEPENDENT DNA HELICASE HOMOLOG RECG, CHLOROPLASTIC"/>
    <property type="match status" value="1"/>
</dbReference>
<dbReference type="PROSITE" id="PS51192">
    <property type="entry name" value="HELICASE_ATP_BIND_1"/>
    <property type="match status" value="1"/>
</dbReference>
<name>A0A7W7YD58_9BACT</name>
<dbReference type="InterPro" id="IPR014001">
    <property type="entry name" value="Helicase_ATP-bd"/>
</dbReference>
<dbReference type="InterPro" id="IPR003711">
    <property type="entry name" value="CarD-like/TRCF_RID"/>
</dbReference>
<evidence type="ECO:0000256" key="10">
    <source>
        <dbReference type="SAM" id="MobiDB-lite"/>
    </source>
</evidence>
<dbReference type="HAMAP" id="MF_00969">
    <property type="entry name" value="TRCF"/>
    <property type="match status" value="1"/>
</dbReference>
<dbReference type="Gene3D" id="3.30.2060.10">
    <property type="entry name" value="Penicillin-binding protein 1b domain"/>
    <property type="match status" value="1"/>
</dbReference>
<dbReference type="GO" id="GO:0016787">
    <property type="term" value="F:hydrolase activity"/>
    <property type="evidence" value="ECO:0007669"/>
    <property type="project" value="UniProtKB-KW"/>
</dbReference>
<keyword evidence="4 9" id="KW-0378">Hydrolase</keyword>
<reference evidence="13 14" key="1">
    <citation type="submission" date="2020-08" db="EMBL/GenBank/DDBJ databases">
        <title>Genomic Encyclopedia of Type Strains, Phase IV (KMG-IV): sequencing the most valuable type-strain genomes for metagenomic binning, comparative biology and taxonomic classification.</title>
        <authorList>
            <person name="Goeker M."/>
        </authorList>
    </citation>
    <scope>NUCLEOTIDE SEQUENCE [LARGE SCALE GENOMIC DNA]</scope>
    <source>
        <strain evidence="13 14">DSM 12252</strain>
    </source>
</reference>
<dbReference type="InterPro" id="IPR047112">
    <property type="entry name" value="RecG/Mfd"/>
</dbReference>
<keyword evidence="14" id="KW-1185">Reference proteome</keyword>
<comment type="subcellular location">
    <subcellularLocation>
        <location evidence="9">Cytoplasm</location>
    </subcellularLocation>
</comment>
<dbReference type="EMBL" id="JACHIG010000008">
    <property type="protein sequence ID" value="MBB5033983.1"/>
    <property type="molecule type" value="Genomic_DNA"/>
</dbReference>
<keyword evidence="3 9" id="KW-0227">DNA damage</keyword>
<dbReference type="InterPro" id="IPR004576">
    <property type="entry name" value="Mfd"/>
</dbReference>
<evidence type="ECO:0000256" key="2">
    <source>
        <dbReference type="ARBA" id="ARBA00022741"/>
    </source>
</evidence>
<dbReference type="Gene3D" id="2.40.10.170">
    <property type="match status" value="1"/>
</dbReference>
<dbReference type="Pfam" id="PF17757">
    <property type="entry name" value="UvrB_inter"/>
    <property type="match status" value="1"/>
</dbReference>
<dbReference type="SMART" id="SM00487">
    <property type="entry name" value="DEXDc"/>
    <property type="match status" value="1"/>
</dbReference>
<dbReference type="InterPro" id="IPR037235">
    <property type="entry name" value="TRCF-like_C_D7"/>
</dbReference>
<dbReference type="InterPro" id="IPR005118">
    <property type="entry name" value="TRCF_C"/>
</dbReference>
<dbReference type="EC" id="3.6.4.-" evidence="9"/>
<evidence type="ECO:0000259" key="11">
    <source>
        <dbReference type="PROSITE" id="PS51192"/>
    </source>
</evidence>
<gene>
    <name evidence="9" type="primary">mfd</name>
    <name evidence="13" type="ORF">HNQ65_003574</name>
</gene>
<evidence type="ECO:0000256" key="3">
    <source>
        <dbReference type="ARBA" id="ARBA00022763"/>
    </source>
</evidence>
<dbReference type="SUPFAM" id="SSF52540">
    <property type="entry name" value="P-loop containing nucleoside triphosphate hydrolases"/>
    <property type="match status" value="4"/>
</dbReference>
<evidence type="ECO:0000256" key="1">
    <source>
        <dbReference type="ARBA" id="ARBA00022490"/>
    </source>
</evidence>
<comment type="caution">
    <text evidence="13">The sequence shown here is derived from an EMBL/GenBank/DDBJ whole genome shotgun (WGS) entry which is preliminary data.</text>
</comment>
<keyword evidence="8 9" id="KW-0234">DNA repair</keyword>
<dbReference type="SMART" id="SM01058">
    <property type="entry name" value="CarD_TRCF"/>
    <property type="match status" value="1"/>
</dbReference>
<feature type="domain" description="Helicase ATP-binding" evidence="11">
    <location>
        <begin position="573"/>
        <end position="734"/>
    </location>
</feature>
<keyword evidence="2 9" id="KW-0547">Nucleotide-binding</keyword>
<evidence type="ECO:0000256" key="9">
    <source>
        <dbReference type="HAMAP-Rule" id="MF_00969"/>
    </source>
</evidence>
<keyword evidence="1 9" id="KW-0963">Cytoplasm</keyword>
<dbReference type="Pfam" id="PF03461">
    <property type="entry name" value="TRCF"/>
    <property type="match status" value="1"/>
</dbReference>
<dbReference type="GO" id="GO:0005737">
    <property type="term" value="C:cytoplasm"/>
    <property type="evidence" value="ECO:0007669"/>
    <property type="project" value="UniProtKB-SubCell"/>
</dbReference>